<gene>
    <name evidence="2" type="ORF">JCGZ_03705</name>
</gene>
<dbReference type="AlphaFoldDB" id="A0A067KWQ6"/>
<name>A0A067KWQ6_JATCU</name>
<sequence>MSFPRSFFGFFKKGSSFGAKTYPEHREIELEIGRLWRHQTRQAAAVSRLQMENDRLRTRLEVEGIPLDFSDEEEDDDDEASSDDAPPPPPSSVRQAAAGPTPLSTLQY</sequence>
<evidence type="ECO:0000313" key="3">
    <source>
        <dbReference type="Proteomes" id="UP000027138"/>
    </source>
</evidence>
<organism evidence="2 3">
    <name type="scientific">Jatropha curcas</name>
    <name type="common">Barbados nut</name>
    <dbReference type="NCBI Taxonomy" id="180498"/>
    <lineage>
        <taxon>Eukaryota</taxon>
        <taxon>Viridiplantae</taxon>
        <taxon>Streptophyta</taxon>
        <taxon>Embryophyta</taxon>
        <taxon>Tracheophyta</taxon>
        <taxon>Spermatophyta</taxon>
        <taxon>Magnoliopsida</taxon>
        <taxon>eudicotyledons</taxon>
        <taxon>Gunneridae</taxon>
        <taxon>Pentapetalae</taxon>
        <taxon>rosids</taxon>
        <taxon>fabids</taxon>
        <taxon>Malpighiales</taxon>
        <taxon>Euphorbiaceae</taxon>
        <taxon>Crotonoideae</taxon>
        <taxon>Jatropheae</taxon>
        <taxon>Jatropha</taxon>
    </lineage>
</organism>
<feature type="region of interest" description="Disordered" evidence="1">
    <location>
        <begin position="62"/>
        <end position="108"/>
    </location>
</feature>
<evidence type="ECO:0000256" key="1">
    <source>
        <dbReference type="SAM" id="MobiDB-lite"/>
    </source>
</evidence>
<feature type="compositionally biased region" description="Acidic residues" evidence="1">
    <location>
        <begin position="69"/>
        <end position="82"/>
    </location>
</feature>
<proteinExistence type="predicted"/>
<accession>A0A067KWQ6</accession>
<dbReference type="EMBL" id="KK914352">
    <property type="protein sequence ID" value="KDP39423.1"/>
    <property type="molecule type" value="Genomic_DNA"/>
</dbReference>
<keyword evidence="3" id="KW-1185">Reference proteome</keyword>
<dbReference type="Proteomes" id="UP000027138">
    <property type="component" value="Unassembled WGS sequence"/>
</dbReference>
<evidence type="ECO:0000313" key="2">
    <source>
        <dbReference type="EMBL" id="KDP39423.1"/>
    </source>
</evidence>
<protein>
    <submittedName>
        <fullName evidence="2">Uncharacterized protein</fullName>
    </submittedName>
</protein>
<reference evidence="2 3" key="1">
    <citation type="journal article" date="2014" name="PLoS ONE">
        <title>Global Analysis of Gene Expression Profiles in Physic Nut (Jatropha curcas L.) Seedlings Exposed to Salt Stress.</title>
        <authorList>
            <person name="Zhang L."/>
            <person name="Zhang C."/>
            <person name="Wu P."/>
            <person name="Chen Y."/>
            <person name="Li M."/>
            <person name="Jiang H."/>
            <person name="Wu G."/>
        </authorList>
    </citation>
    <scope>NUCLEOTIDE SEQUENCE [LARGE SCALE GENOMIC DNA]</scope>
    <source>
        <strain evidence="3">cv. GZQX0401</strain>
        <tissue evidence="2">Young leaves</tissue>
    </source>
</reference>